<proteinExistence type="inferred from homology"/>
<keyword evidence="8" id="KW-0175">Coiled coil</keyword>
<dbReference type="PANTHER" id="PTHR43570">
    <property type="entry name" value="ALDEHYDE DEHYDROGENASE"/>
    <property type="match status" value="1"/>
</dbReference>
<dbReference type="STRING" id="1069642.Bdt_2221"/>
<dbReference type="HOGENOM" id="CLU_005391_3_1_7"/>
<dbReference type="PROSITE" id="PS00070">
    <property type="entry name" value="ALDEHYDE_DEHYDR_CYS"/>
    <property type="match status" value="1"/>
</dbReference>
<dbReference type="InterPro" id="IPR016161">
    <property type="entry name" value="Ald_DH/histidinol_DH"/>
</dbReference>
<evidence type="ECO:0000313" key="11">
    <source>
        <dbReference type="Proteomes" id="UP000010074"/>
    </source>
</evidence>
<evidence type="ECO:0000256" key="2">
    <source>
        <dbReference type="ARBA" id="ARBA00023002"/>
    </source>
</evidence>
<dbReference type="RefSeq" id="WP_015091345.1">
    <property type="nucleotide sequence ID" value="NC_019567.1"/>
</dbReference>
<dbReference type="PROSITE" id="PS00687">
    <property type="entry name" value="ALDEHYDE_DEHYDR_GLU"/>
    <property type="match status" value="1"/>
</dbReference>
<dbReference type="Gene3D" id="3.40.605.10">
    <property type="entry name" value="Aldehyde Dehydrogenase, Chain A, domain 1"/>
    <property type="match status" value="1"/>
</dbReference>
<evidence type="ECO:0000256" key="4">
    <source>
        <dbReference type="PIRNR" id="PIRNR036492"/>
    </source>
</evidence>
<evidence type="ECO:0000256" key="7">
    <source>
        <dbReference type="RuleBase" id="RU003345"/>
    </source>
</evidence>
<dbReference type="CDD" id="cd07134">
    <property type="entry name" value="ALDH_AlkH-like"/>
    <property type="match status" value="1"/>
</dbReference>
<organism evidence="10 11">
    <name type="scientific">Bdellovibrio bacteriovorus str. Tiberius</name>
    <dbReference type="NCBI Taxonomy" id="1069642"/>
    <lineage>
        <taxon>Bacteria</taxon>
        <taxon>Pseudomonadati</taxon>
        <taxon>Bdellovibrionota</taxon>
        <taxon>Bdellovibrionia</taxon>
        <taxon>Bdellovibrionales</taxon>
        <taxon>Pseudobdellovibrionaceae</taxon>
        <taxon>Bdellovibrio</taxon>
    </lineage>
</organism>
<evidence type="ECO:0000256" key="3">
    <source>
        <dbReference type="ARBA" id="ARBA00023027"/>
    </source>
</evidence>
<dbReference type="InterPro" id="IPR029510">
    <property type="entry name" value="Ald_DH_CS_GLU"/>
</dbReference>
<dbReference type="Gene3D" id="3.40.309.10">
    <property type="entry name" value="Aldehyde Dehydrogenase, Chain A, domain 2"/>
    <property type="match status" value="1"/>
</dbReference>
<dbReference type="OrthoDB" id="5288298at2"/>
<feature type="active site" evidence="5">
    <location>
        <position position="242"/>
    </location>
</feature>
<dbReference type="Pfam" id="PF00171">
    <property type="entry name" value="Aldedh"/>
    <property type="match status" value="1"/>
</dbReference>
<protein>
    <recommendedName>
        <fullName evidence="4">Aldehyde dehydrogenase</fullName>
    </recommendedName>
</protein>
<dbReference type="GO" id="GO:0006081">
    <property type="term" value="P:aldehyde metabolic process"/>
    <property type="evidence" value="ECO:0007669"/>
    <property type="project" value="InterPro"/>
</dbReference>
<feature type="domain" description="Aldehyde dehydrogenase" evidence="9">
    <location>
        <begin position="21"/>
        <end position="434"/>
    </location>
</feature>
<dbReference type="InterPro" id="IPR016163">
    <property type="entry name" value="Ald_DH_C"/>
</dbReference>
<dbReference type="Proteomes" id="UP000010074">
    <property type="component" value="Chromosome"/>
</dbReference>
<reference evidence="10 11" key="1">
    <citation type="journal article" date="2012" name="BMC Genomics">
        <title>Genome analysis of a simultaneously predatory and prey-independent, novel Bdellovibrio bacteriovorus from the River Tiber, supports in silico predictions of both ancient and recent lateral gene transfer from diverse bacteria.</title>
        <authorList>
            <person name="Hobley L."/>
            <person name="Lerner T.R."/>
            <person name="Williams L.E."/>
            <person name="Lambert C."/>
            <person name="Till R."/>
            <person name="Milner D.S."/>
            <person name="Basford S.M."/>
            <person name="Capeness M.J."/>
            <person name="Fenton A.K."/>
            <person name="Atterbury R.J."/>
            <person name="Harris M.A."/>
            <person name="Sockett R.E."/>
        </authorList>
    </citation>
    <scope>NUCLEOTIDE SEQUENCE [LARGE SCALE GENOMIC DNA]</scope>
    <source>
        <strain evidence="10 11">Tiberius</strain>
    </source>
</reference>
<dbReference type="GO" id="GO:0004029">
    <property type="term" value="F:aldehyde dehydrogenase (NAD+) activity"/>
    <property type="evidence" value="ECO:0007669"/>
    <property type="project" value="TreeGrafter"/>
</dbReference>
<comment type="similarity">
    <text evidence="1 4 7">Belongs to the aldehyde dehydrogenase family.</text>
</comment>
<evidence type="ECO:0000256" key="1">
    <source>
        <dbReference type="ARBA" id="ARBA00009986"/>
    </source>
</evidence>
<dbReference type="InterPro" id="IPR012394">
    <property type="entry name" value="Aldehyde_DH_NAD(P)"/>
</dbReference>
<dbReference type="InterPro" id="IPR016160">
    <property type="entry name" value="Ald_DH_CS_CYS"/>
</dbReference>
<dbReference type="PATRIC" id="fig|1069642.3.peg.2197"/>
<evidence type="ECO:0000256" key="6">
    <source>
        <dbReference type="PROSITE-ProRule" id="PRU10007"/>
    </source>
</evidence>
<evidence type="ECO:0000259" key="9">
    <source>
        <dbReference type="Pfam" id="PF00171"/>
    </source>
</evidence>
<evidence type="ECO:0000256" key="5">
    <source>
        <dbReference type="PIRSR" id="PIRSR036492-1"/>
    </source>
</evidence>
<dbReference type="AlphaFoldDB" id="K7YYY3"/>
<accession>K7YYY3</accession>
<evidence type="ECO:0000313" key="10">
    <source>
        <dbReference type="EMBL" id="AFY01905.1"/>
    </source>
</evidence>
<dbReference type="GO" id="GO:0005737">
    <property type="term" value="C:cytoplasm"/>
    <property type="evidence" value="ECO:0007669"/>
    <property type="project" value="TreeGrafter"/>
</dbReference>
<evidence type="ECO:0000256" key="8">
    <source>
        <dbReference type="SAM" id="Coils"/>
    </source>
</evidence>
<dbReference type="InterPro" id="IPR016162">
    <property type="entry name" value="Ald_DH_N"/>
</dbReference>
<sequence>MLEKFFLHQKQYSLKIRGEGLASRIEALNELEKAIEAHRSEIIDALKKDFQKPEAETLLSEIYPVLKEIKFTKKHLSQWAKARKVHTPLTLFGSKSYIQPEARGVCLLIGPWNYPFQLCMLPLVSALAAGNCAIVKPSELTRHTSSVIKKILTGTFVSDHVFVAEGGVETTQELLKFPFDHIFFTGSTRVGKIVMEAAAKNLTSVTLELGGKSPTIVDATANVDEAAQKIAWAKFINAGQTCVAPDYLFVHESIYHAFKKRLIAAIEGFYGKSPELRKSSPDFARMVSFNHARRLKDLIDDAVSKNAKVVFGGESTPEEHFCGPTLLENVDPHSLIMQEEIFGPVLPVMTFKEISEVVHYINEREKPLALYCYTNSQMNMERIQYETSSGGLVFNDSVIHFVNPHLPFGGVNHSGLGSYHGEHGFRAFSHEKAVLKQSFFGKLLRIMYPPYTPFKMTALKNLIRFRL</sequence>
<dbReference type="FunFam" id="3.40.605.10:FF:000004">
    <property type="entry name" value="Aldehyde dehydrogenase"/>
    <property type="match status" value="1"/>
</dbReference>
<keyword evidence="2 4" id="KW-0560">Oxidoreductase</keyword>
<dbReference type="FunFam" id="3.40.309.10:FF:000003">
    <property type="entry name" value="Aldehyde dehydrogenase"/>
    <property type="match status" value="1"/>
</dbReference>
<name>K7YYY3_BDEBC</name>
<gene>
    <name evidence="10" type="primary">aldH</name>
    <name evidence="10" type="ORF">Bdt_2221</name>
</gene>
<feature type="coiled-coil region" evidence="8">
    <location>
        <begin position="21"/>
        <end position="48"/>
    </location>
</feature>
<feature type="active site" evidence="5 6">
    <location>
        <position position="208"/>
    </location>
</feature>
<dbReference type="PANTHER" id="PTHR43570:SF16">
    <property type="entry name" value="ALDEHYDE DEHYDROGENASE TYPE III, ISOFORM Q"/>
    <property type="match status" value="1"/>
</dbReference>
<dbReference type="PIRSF" id="PIRSF036492">
    <property type="entry name" value="ALDH"/>
    <property type="match status" value="1"/>
</dbReference>
<dbReference type="EMBL" id="CP002930">
    <property type="protein sequence ID" value="AFY01905.1"/>
    <property type="molecule type" value="Genomic_DNA"/>
</dbReference>
<dbReference type="KEGG" id="bbat:Bdt_2221"/>
<dbReference type="InterPro" id="IPR015590">
    <property type="entry name" value="Aldehyde_DH_dom"/>
</dbReference>
<keyword evidence="3" id="KW-0520">NAD</keyword>
<dbReference type="SUPFAM" id="SSF53720">
    <property type="entry name" value="ALDH-like"/>
    <property type="match status" value="1"/>
</dbReference>